<keyword evidence="2" id="KW-1133">Transmembrane helix</keyword>
<evidence type="ECO:0000256" key="1">
    <source>
        <dbReference type="SAM" id="MobiDB-lite"/>
    </source>
</evidence>
<feature type="transmembrane region" description="Helical" evidence="2">
    <location>
        <begin position="346"/>
        <end position="367"/>
    </location>
</feature>
<gene>
    <name evidence="3" type="ORF">C8A00DRAFT_14371</name>
</gene>
<protein>
    <submittedName>
        <fullName evidence="3">Uncharacterized protein</fullName>
    </submittedName>
</protein>
<evidence type="ECO:0000313" key="4">
    <source>
        <dbReference type="Proteomes" id="UP001302745"/>
    </source>
</evidence>
<name>A0AAN6ZZD3_9PEZI</name>
<sequence>MDPDCYRVAVGVYGTFVTNEGVTIEVVQKATPSPSSSTSTQAATPSARRRRRTVKLPRLRESLVYISLLVPAYALAQSFVGGDLSHQAPYGVPAQDFAAAIASPAADATFPIPGYNTSLPAGATKATGNNNTVHGWSLSIGVTANVPLTHSDNTAVNKDLCIDATALSITPPAEVAGYNSTGWRVCAVVFTGGLKAAAAGGGSTRADGSCAAVLPDDCIQQLQANSVAGRAGRRSGGCRDLDIPAECAGHFVGDGGTGFEITPIGNSTTLADRRSLFFAAGFEPAVKGNKTALAAAQRRVWPVMLTWTHFAESGDVQDSAGWMSCAKTSESKGVTSDGGSGMDAEAVVAGMAGWGLVFWGIFAGLMFA</sequence>
<keyword evidence="4" id="KW-1185">Reference proteome</keyword>
<accession>A0AAN6ZZD3</accession>
<reference evidence="3" key="1">
    <citation type="journal article" date="2023" name="Mol. Phylogenet. Evol.">
        <title>Genome-scale phylogeny and comparative genomics of the fungal order Sordariales.</title>
        <authorList>
            <person name="Hensen N."/>
            <person name="Bonometti L."/>
            <person name="Westerberg I."/>
            <person name="Brannstrom I.O."/>
            <person name="Guillou S."/>
            <person name="Cros-Aarteil S."/>
            <person name="Calhoun S."/>
            <person name="Haridas S."/>
            <person name="Kuo A."/>
            <person name="Mondo S."/>
            <person name="Pangilinan J."/>
            <person name="Riley R."/>
            <person name="LaButti K."/>
            <person name="Andreopoulos B."/>
            <person name="Lipzen A."/>
            <person name="Chen C."/>
            <person name="Yan M."/>
            <person name="Daum C."/>
            <person name="Ng V."/>
            <person name="Clum A."/>
            <person name="Steindorff A."/>
            <person name="Ohm R.A."/>
            <person name="Martin F."/>
            <person name="Silar P."/>
            <person name="Natvig D.O."/>
            <person name="Lalanne C."/>
            <person name="Gautier V."/>
            <person name="Ament-Velasquez S.L."/>
            <person name="Kruys A."/>
            <person name="Hutchinson M.I."/>
            <person name="Powell A.J."/>
            <person name="Barry K."/>
            <person name="Miller A.N."/>
            <person name="Grigoriev I.V."/>
            <person name="Debuchy R."/>
            <person name="Gladieux P."/>
            <person name="Hiltunen Thoren M."/>
            <person name="Johannesson H."/>
        </authorList>
    </citation>
    <scope>NUCLEOTIDE SEQUENCE</scope>
    <source>
        <strain evidence="3">CBS 538.74</strain>
    </source>
</reference>
<feature type="region of interest" description="Disordered" evidence="1">
    <location>
        <begin position="29"/>
        <end position="52"/>
    </location>
</feature>
<reference evidence="3" key="2">
    <citation type="submission" date="2023-05" db="EMBL/GenBank/DDBJ databases">
        <authorList>
            <consortium name="Lawrence Berkeley National Laboratory"/>
            <person name="Steindorff A."/>
            <person name="Hensen N."/>
            <person name="Bonometti L."/>
            <person name="Westerberg I."/>
            <person name="Brannstrom I.O."/>
            <person name="Guillou S."/>
            <person name="Cros-Aarteil S."/>
            <person name="Calhoun S."/>
            <person name="Haridas S."/>
            <person name="Kuo A."/>
            <person name="Mondo S."/>
            <person name="Pangilinan J."/>
            <person name="Riley R."/>
            <person name="Labutti K."/>
            <person name="Andreopoulos B."/>
            <person name="Lipzen A."/>
            <person name="Chen C."/>
            <person name="Yanf M."/>
            <person name="Daum C."/>
            <person name="Ng V."/>
            <person name="Clum A."/>
            <person name="Ohm R."/>
            <person name="Martin F."/>
            <person name="Silar P."/>
            <person name="Natvig D."/>
            <person name="Lalanne C."/>
            <person name="Gautier V."/>
            <person name="Ament-Velasquez S.L."/>
            <person name="Kruys A."/>
            <person name="Hutchinson M.I."/>
            <person name="Powell A.J."/>
            <person name="Barry K."/>
            <person name="Miller A.N."/>
            <person name="Grigoriev I.V."/>
            <person name="Debuchy R."/>
            <person name="Gladieux P."/>
            <person name="Thoren M.H."/>
            <person name="Johannesson H."/>
        </authorList>
    </citation>
    <scope>NUCLEOTIDE SEQUENCE</scope>
    <source>
        <strain evidence="3">CBS 538.74</strain>
    </source>
</reference>
<proteinExistence type="predicted"/>
<dbReference type="AlphaFoldDB" id="A0AAN6ZZD3"/>
<feature type="compositionally biased region" description="Low complexity" evidence="1">
    <location>
        <begin position="30"/>
        <end position="46"/>
    </location>
</feature>
<organism evidence="3 4">
    <name type="scientific">Chaetomidium leptoderma</name>
    <dbReference type="NCBI Taxonomy" id="669021"/>
    <lineage>
        <taxon>Eukaryota</taxon>
        <taxon>Fungi</taxon>
        <taxon>Dikarya</taxon>
        <taxon>Ascomycota</taxon>
        <taxon>Pezizomycotina</taxon>
        <taxon>Sordariomycetes</taxon>
        <taxon>Sordariomycetidae</taxon>
        <taxon>Sordariales</taxon>
        <taxon>Chaetomiaceae</taxon>
        <taxon>Chaetomidium</taxon>
    </lineage>
</organism>
<dbReference type="EMBL" id="MU856910">
    <property type="protein sequence ID" value="KAK4154506.1"/>
    <property type="molecule type" value="Genomic_DNA"/>
</dbReference>
<keyword evidence="2" id="KW-0472">Membrane</keyword>
<comment type="caution">
    <text evidence="3">The sequence shown here is derived from an EMBL/GenBank/DDBJ whole genome shotgun (WGS) entry which is preliminary data.</text>
</comment>
<evidence type="ECO:0000313" key="3">
    <source>
        <dbReference type="EMBL" id="KAK4154506.1"/>
    </source>
</evidence>
<keyword evidence="2" id="KW-0812">Transmembrane</keyword>
<dbReference type="Proteomes" id="UP001302745">
    <property type="component" value="Unassembled WGS sequence"/>
</dbReference>
<evidence type="ECO:0000256" key="2">
    <source>
        <dbReference type="SAM" id="Phobius"/>
    </source>
</evidence>